<protein>
    <submittedName>
        <fullName evidence="2">Uncharacterized protein</fullName>
    </submittedName>
</protein>
<name>A0ABT1QPQ5_9GAMM</name>
<gene>
    <name evidence="2" type="ORF">NM961_06000</name>
</gene>
<keyword evidence="3" id="KW-1185">Reference proteome</keyword>
<sequence length="167" mass="17666">MHKYRSAAAVAALAVAGAAQADSITLPRSVPYAADSHIASNIKAECDLPNKLAAYLAEYAQEKRLETRIADEVSAGDPGKVLVMEIEEAVSRGNAFIGHQKFTRARGTLYQDGQEIGNFIAQRYSMGGAFAGYKGSCSVLGRTVKAIGSDVAQWLTAPTKDAQLGDS</sequence>
<evidence type="ECO:0000313" key="2">
    <source>
        <dbReference type="EMBL" id="MCQ4164261.1"/>
    </source>
</evidence>
<keyword evidence="1" id="KW-0732">Signal</keyword>
<proteinExistence type="predicted"/>
<dbReference type="EMBL" id="JANFQO010000004">
    <property type="protein sequence ID" value="MCQ4164261.1"/>
    <property type="molecule type" value="Genomic_DNA"/>
</dbReference>
<accession>A0ABT1QPQ5</accession>
<feature type="chain" id="PRO_5046900400" evidence="1">
    <location>
        <begin position="22"/>
        <end position="167"/>
    </location>
</feature>
<evidence type="ECO:0000313" key="3">
    <source>
        <dbReference type="Proteomes" id="UP001165498"/>
    </source>
</evidence>
<reference evidence="2" key="1">
    <citation type="submission" date="2022-07" db="EMBL/GenBank/DDBJ databases">
        <title>Tahibacter sp., a new gammaproteobacterium isolated from the silt sample collected at pig farm.</title>
        <authorList>
            <person name="Chen H."/>
        </authorList>
    </citation>
    <scope>NUCLEOTIDE SEQUENCE</scope>
    <source>
        <strain evidence="2">P2K</strain>
    </source>
</reference>
<feature type="signal peptide" evidence="1">
    <location>
        <begin position="1"/>
        <end position="21"/>
    </location>
</feature>
<dbReference type="Proteomes" id="UP001165498">
    <property type="component" value="Unassembled WGS sequence"/>
</dbReference>
<evidence type="ECO:0000256" key="1">
    <source>
        <dbReference type="SAM" id="SignalP"/>
    </source>
</evidence>
<organism evidence="2 3">
    <name type="scientific">Tahibacter harae</name>
    <dbReference type="NCBI Taxonomy" id="2963937"/>
    <lineage>
        <taxon>Bacteria</taxon>
        <taxon>Pseudomonadati</taxon>
        <taxon>Pseudomonadota</taxon>
        <taxon>Gammaproteobacteria</taxon>
        <taxon>Lysobacterales</taxon>
        <taxon>Rhodanobacteraceae</taxon>
        <taxon>Tahibacter</taxon>
    </lineage>
</organism>
<dbReference type="RefSeq" id="WP_255912875.1">
    <property type="nucleotide sequence ID" value="NZ_JANFQO010000004.1"/>
</dbReference>
<comment type="caution">
    <text evidence="2">The sequence shown here is derived from an EMBL/GenBank/DDBJ whole genome shotgun (WGS) entry which is preliminary data.</text>
</comment>